<reference evidence="1 2" key="1">
    <citation type="submission" date="2014-04" db="EMBL/GenBank/DDBJ databases">
        <title>Genome sequencing of Vibrio navarrensis strains.</title>
        <authorList>
            <person name="Gladney L.M."/>
            <person name="Katz L.S."/>
            <person name="Marino-Ramirez L."/>
            <person name="Jordan I.K."/>
        </authorList>
    </citation>
    <scope>NUCLEOTIDE SEQUENCE [LARGE SCALE GENOMIC DNA]</scope>
    <source>
        <strain evidence="1 2">ATCC 51183</strain>
    </source>
</reference>
<evidence type="ECO:0000313" key="2">
    <source>
        <dbReference type="Proteomes" id="UP000029994"/>
    </source>
</evidence>
<dbReference type="EMBL" id="JMCG01000001">
    <property type="protein sequence ID" value="KGK12044.1"/>
    <property type="molecule type" value="Genomic_DNA"/>
</dbReference>
<keyword evidence="2" id="KW-1185">Reference proteome</keyword>
<gene>
    <name evidence="1" type="ORF">EA26_12270</name>
</gene>
<dbReference type="PANTHER" id="PTHR35370:SF1">
    <property type="entry name" value="TYPE VI SECRETION SYSTEM COMPONENT TSSF1"/>
    <property type="match status" value="1"/>
</dbReference>
<dbReference type="InterPro" id="IPR010272">
    <property type="entry name" value="T6SS_TssF"/>
</dbReference>
<sequence length="607" mass="68872">MSEEFLKYYNRELVYLRHKGHEFGEQYPKIAARLRLSEEVVEDPHVSRLLEGCAFLTARIRQSLDNAFPQLTEALIGQLFPDFHAPIPSMSVIKVNGSSSATSTVTVPAGERVTITAPGFKECDFLTCYDTQVLPFDVAEAKLENAPFSGADARIEADAKSVLKLSLCSNSDEISLADSSDKKLRFYLNGQSQVALQLYQSLFKSCIGIALVQKGRSKKELTPRHLKAVGFCDEEKVVPYSKRSFSGTRMLIEYLHFPEKFLFFDLLDLDFRAFDSEPQGEIWFYFNESNDWLEKQITSDNVQLGCTPVINLYKAKMKPVRVQPSEYEYQLHAEYMEPESSEVVSIDNVTLRNWNKVYDNLPPFYAGQHTNYRTQPEIYWVLRREDKNWAGGFDEPGREAFVSVVDKQHQLFCPESRENWLMSVEAWCCNRNLAAKIPFGGGLPQVSMPDCKDNFSKIKCLSTPTETVRAEMDESSRWQFAKLLTLNHFSDDAGAENLRQVLSLLAFRGTPETKALIDAIKGMKTTLTTGRVVQNGRVGFCNGTAITLQISEQILSREQIFFLGNVLSAYFSQFAEINTFTQLTITLTSTGERFFRWPASAGEKELL</sequence>
<dbReference type="STRING" id="29495.EA26_12270"/>
<dbReference type="AlphaFoldDB" id="A0A099LWJ5"/>
<dbReference type="PANTHER" id="PTHR35370">
    <property type="entry name" value="CYTOPLASMIC PROTEIN-RELATED-RELATED"/>
    <property type="match status" value="1"/>
</dbReference>
<dbReference type="eggNOG" id="COG3519">
    <property type="taxonomic scope" value="Bacteria"/>
</dbReference>
<dbReference type="NCBIfam" id="TIGR03359">
    <property type="entry name" value="VI_chp_6"/>
    <property type="match status" value="1"/>
</dbReference>
<accession>A0A099LWJ5</accession>
<proteinExistence type="predicted"/>
<dbReference type="RefSeq" id="WP_039427736.1">
    <property type="nucleotide sequence ID" value="NZ_CP061844.1"/>
</dbReference>
<comment type="caution">
    <text evidence="1">The sequence shown here is derived from an EMBL/GenBank/DDBJ whole genome shotgun (WGS) entry which is preliminary data.</text>
</comment>
<name>A0A099LWJ5_9VIBR</name>
<organism evidence="1 2">
    <name type="scientific">Vibrio navarrensis</name>
    <dbReference type="NCBI Taxonomy" id="29495"/>
    <lineage>
        <taxon>Bacteria</taxon>
        <taxon>Pseudomonadati</taxon>
        <taxon>Pseudomonadota</taxon>
        <taxon>Gammaproteobacteria</taxon>
        <taxon>Vibrionales</taxon>
        <taxon>Vibrionaceae</taxon>
        <taxon>Vibrio</taxon>
    </lineage>
</organism>
<protein>
    <submittedName>
        <fullName evidence="1">Type VI secretion system protein ImpG</fullName>
    </submittedName>
</protein>
<dbReference type="PIRSF" id="PIRSF028304">
    <property type="entry name" value="UCP028304"/>
    <property type="match status" value="1"/>
</dbReference>
<evidence type="ECO:0000313" key="1">
    <source>
        <dbReference type="EMBL" id="KGK12044.1"/>
    </source>
</evidence>
<dbReference type="Pfam" id="PF05947">
    <property type="entry name" value="T6SS_TssF"/>
    <property type="match status" value="1"/>
</dbReference>
<dbReference type="GeneID" id="43683937"/>
<dbReference type="Proteomes" id="UP000029994">
    <property type="component" value="Unassembled WGS sequence"/>
</dbReference>